<evidence type="ECO:0000313" key="5">
    <source>
        <dbReference type="EMBL" id="PSL49428.1"/>
    </source>
</evidence>
<protein>
    <submittedName>
        <fullName evidence="5">TetR family transcriptional regulator</fullName>
    </submittedName>
</protein>
<dbReference type="InterPro" id="IPR001647">
    <property type="entry name" value="HTH_TetR"/>
</dbReference>
<dbReference type="PANTHER" id="PTHR30328:SF54">
    <property type="entry name" value="HTH-TYPE TRANSCRIPTIONAL REPRESSOR SCO4008"/>
    <property type="match status" value="1"/>
</dbReference>
<proteinExistence type="predicted"/>
<reference evidence="5 6" key="1">
    <citation type="submission" date="2018-03" db="EMBL/GenBank/DDBJ databases">
        <title>Genomic Encyclopedia of Archaeal and Bacterial Type Strains, Phase II (KMG-II): from individual species to whole genera.</title>
        <authorList>
            <person name="Goeker M."/>
        </authorList>
    </citation>
    <scope>NUCLEOTIDE SEQUENCE [LARGE SCALE GENOMIC DNA]</scope>
    <source>
        <strain evidence="5 6">DSM 24859</strain>
    </source>
</reference>
<keyword evidence="6" id="KW-1185">Reference proteome</keyword>
<dbReference type="SUPFAM" id="SSF46689">
    <property type="entry name" value="Homeodomain-like"/>
    <property type="match status" value="1"/>
</dbReference>
<sequence length="201" mass="23215">MHTETKDEMQEKILDAALKRFTHYGASKTTMNEIADDLHCSKASLYYYFPDKNAMHMAVLERIAEAYFQEMEKETQQVKSASKALNNIIEIRRIFVSKFCRLEIFKILQDGNSFFYAGMIKAKKREIEIHTEIIKAGIASGEFKVKHPAKAAELLVQSLMGLRFSVPDHFRNDADLNEEQFAQVIEKQKQLLEIFIKGMKA</sequence>
<dbReference type="InterPro" id="IPR009057">
    <property type="entry name" value="Homeodomain-like_sf"/>
</dbReference>
<evidence type="ECO:0000259" key="4">
    <source>
        <dbReference type="PROSITE" id="PS50977"/>
    </source>
</evidence>
<dbReference type="RefSeq" id="WP_106526661.1">
    <property type="nucleotide sequence ID" value="NZ_PYAW01000001.1"/>
</dbReference>
<gene>
    <name evidence="5" type="ORF">CLV51_101760</name>
</gene>
<evidence type="ECO:0000256" key="2">
    <source>
        <dbReference type="PROSITE-ProRule" id="PRU00335"/>
    </source>
</evidence>
<feature type="domain" description="HTH tetR-type" evidence="4">
    <location>
        <begin position="7"/>
        <end position="67"/>
    </location>
</feature>
<feature type="coiled-coil region" evidence="3">
    <location>
        <begin position="57"/>
        <end position="84"/>
    </location>
</feature>
<evidence type="ECO:0000256" key="3">
    <source>
        <dbReference type="SAM" id="Coils"/>
    </source>
</evidence>
<dbReference type="Gene3D" id="1.10.10.60">
    <property type="entry name" value="Homeodomain-like"/>
    <property type="match status" value="1"/>
</dbReference>
<dbReference type="OrthoDB" id="9802802at2"/>
<name>A0A2P8HT93_CHINA</name>
<dbReference type="PROSITE" id="PS50977">
    <property type="entry name" value="HTH_TETR_2"/>
    <property type="match status" value="1"/>
</dbReference>
<dbReference type="Proteomes" id="UP000240971">
    <property type="component" value="Unassembled WGS sequence"/>
</dbReference>
<organism evidence="5 6">
    <name type="scientific">Chitinophaga niastensis</name>
    <dbReference type="NCBI Taxonomy" id="536980"/>
    <lineage>
        <taxon>Bacteria</taxon>
        <taxon>Pseudomonadati</taxon>
        <taxon>Bacteroidota</taxon>
        <taxon>Chitinophagia</taxon>
        <taxon>Chitinophagales</taxon>
        <taxon>Chitinophagaceae</taxon>
        <taxon>Chitinophaga</taxon>
    </lineage>
</organism>
<dbReference type="InterPro" id="IPR050109">
    <property type="entry name" value="HTH-type_TetR-like_transc_reg"/>
</dbReference>
<dbReference type="GO" id="GO:0003677">
    <property type="term" value="F:DNA binding"/>
    <property type="evidence" value="ECO:0007669"/>
    <property type="project" value="UniProtKB-UniRule"/>
</dbReference>
<feature type="DNA-binding region" description="H-T-H motif" evidence="2">
    <location>
        <begin position="30"/>
        <end position="49"/>
    </location>
</feature>
<evidence type="ECO:0000256" key="1">
    <source>
        <dbReference type="ARBA" id="ARBA00023125"/>
    </source>
</evidence>
<accession>A0A2P8HT93</accession>
<evidence type="ECO:0000313" key="6">
    <source>
        <dbReference type="Proteomes" id="UP000240971"/>
    </source>
</evidence>
<keyword evidence="1 2" id="KW-0238">DNA-binding</keyword>
<keyword evidence="3" id="KW-0175">Coiled coil</keyword>
<dbReference type="AlphaFoldDB" id="A0A2P8HT93"/>
<comment type="caution">
    <text evidence="5">The sequence shown here is derived from an EMBL/GenBank/DDBJ whole genome shotgun (WGS) entry which is preliminary data.</text>
</comment>
<dbReference type="PANTHER" id="PTHR30328">
    <property type="entry name" value="TRANSCRIPTIONAL REPRESSOR"/>
    <property type="match status" value="1"/>
</dbReference>
<dbReference type="Gene3D" id="1.10.357.10">
    <property type="entry name" value="Tetracycline Repressor, domain 2"/>
    <property type="match status" value="1"/>
</dbReference>
<dbReference type="EMBL" id="PYAW01000001">
    <property type="protein sequence ID" value="PSL49428.1"/>
    <property type="molecule type" value="Genomic_DNA"/>
</dbReference>
<dbReference type="Pfam" id="PF00440">
    <property type="entry name" value="TetR_N"/>
    <property type="match status" value="1"/>
</dbReference>